<comment type="caution">
    <text evidence="1">The sequence shown here is derived from an EMBL/GenBank/DDBJ whole genome shotgun (WGS) entry which is preliminary data.</text>
</comment>
<protein>
    <submittedName>
        <fullName evidence="1">Uncharacterized protein</fullName>
    </submittedName>
</protein>
<sequence length="158" mass="18106">MSRKVFFAIREEHVDTLRELYRQAELVPASTLALWSTYARQRSKYSTPGEDPAVNMLERDHKLATLVTRYPFDGTSDEKDLYRRGTAAIVDRHAGTFEKILETEQPPPPPRMLSRWWQIATEIAGTGPTYQREREASIIELLTRTPGWSREPVASEGS</sequence>
<organism evidence="1 2">
    <name type="scientific">Elsinoe australis</name>
    <dbReference type="NCBI Taxonomy" id="40998"/>
    <lineage>
        <taxon>Eukaryota</taxon>
        <taxon>Fungi</taxon>
        <taxon>Dikarya</taxon>
        <taxon>Ascomycota</taxon>
        <taxon>Pezizomycotina</taxon>
        <taxon>Dothideomycetes</taxon>
        <taxon>Dothideomycetidae</taxon>
        <taxon>Myriangiales</taxon>
        <taxon>Elsinoaceae</taxon>
        <taxon>Elsinoe</taxon>
    </lineage>
</organism>
<evidence type="ECO:0000313" key="1">
    <source>
        <dbReference type="EMBL" id="TKX22622.1"/>
    </source>
</evidence>
<dbReference type="EMBL" id="PTQR01000066">
    <property type="protein sequence ID" value="TKX22622.1"/>
    <property type="molecule type" value="Genomic_DNA"/>
</dbReference>
<dbReference type="Proteomes" id="UP000308133">
    <property type="component" value="Unassembled WGS sequence"/>
</dbReference>
<name>A0A4V6DTZ5_9PEZI</name>
<gene>
    <name evidence="1" type="ORF">C1H76_5405</name>
</gene>
<accession>A0A4V6DTZ5</accession>
<proteinExistence type="predicted"/>
<dbReference type="AlphaFoldDB" id="A0A4V6DTZ5"/>
<reference evidence="1 2" key="1">
    <citation type="submission" date="2018-02" db="EMBL/GenBank/DDBJ databases">
        <title>Draft genome sequences of Elsinoe sp., causing black scab on jojoba.</title>
        <authorList>
            <person name="Stodart B."/>
            <person name="Jeffress S."/>
            <person name="Ash G."/>
            <person name="Arun Chinnappa K."/>
        </authorList>
    </citation>
    <scope>NUCLEOTIDE SEQUENCE [LARGE SCALE GENOMIC DNA]</scope>
    <source>
        <strain evidence="1 2">Hillstone_2</strain>
    </source>
</reference>
<evidence type="ECO:0000313" key="2">
    <source>
        <dbReference type="Proteomes" id="UP000308133"/>
    </source>
</evidence>